<evidence type="ECO:0000256" key="1">
    <source>
        <dbReference type="ARBA" id="ARBA00022729"/>
    </source>
</evidence>
<proteinExistence type="predicted"/>
<sequence length="314" mass="34032">MKGAYVLWLLWLISLLCGSTNQARLTVSPSSSQLFEGDFLSLSCEAEDCPAGWTVRRNTPKRQRSRCGDGWGKQVGSCCTITYIFRRDSGVYWCECGEGISSNTVNITVTGGRVILQSPVLPVMEGDSITLLCKSKPPHSNLSAVFYKDGSVIRTESTGHMTIPHVSLSDEGLYKCHISQHGESPPSWITVTGKPTTTALPSTLSPPSTSTLSSASTLLSVSTPMTTPIQSTAMASPSATALPTDSAPPAVSIHRPLVLRVVCHLVVFCPYVITTVLMVSLYRQRPTATAPHPHPEQKLTEDFDIMEVTIEHHF</sequence>
<dbReference type="GO" id="GO:0004888">
    <property type="term" value="F:transmembrane signaling receptor activity"/>
    <property type="evidence" value="ECO:0007669"/>
    <property type="project" value="TreeGrafter"/>
</dbReference>
<dbReference type="InterPro" id="IPR003599">
    <property type="entry name" value="Ig_sub"/>
</dbReference>
<dbReference type="Gene3D" id="2.60.40.10">
    <property type="entry name" value="Immunoglobulins"/>
    <property type="match status" value="2"/>
</dbReference>
<dbReference type="InterPro" id="IPR013783">
    <property type="entry name" value="Ig-like_fold"/>
</dbReference>
<dbReference type="InterPro" id="IPR007110">
    <property type="entry name" value="Ig-like_dom"/>
</dbReference>
<name>A0AAX7UZC0_ASTCA</name>
<dbReference type="GO" id="GO:0006955">
    <property type="term" value="P:immune response"/>
    <property type="evidence" value="ECO:0007669"/>
    <property type="project" value="TreeGrafter"/>
</dbReference>
<reference evidence="6" key="3">
    <citation type="submission" date="2025-09" db="UniProtKB">
        <authorList>
            <consortium name="Ensembl"/>
        </authorList>
    </citation>
    <scope>IDENTIFICATION</scope>
</reference>
<dbReference type="SUPFAM" id="SSF48726">
    <property type="entry name" value="Immunoglobulin"/>
    <property type="match status" value="2"/>
</dbReference>
<evidence type="ECO:0000313" key="7">
    <source>
        <dbReference type="Proteomes" id="UP000265100"/>
    </source>
</evidence>
<keyword evidence="1 4" id="KW-0732">Signal</keyword>
<dbReference type="Proteomes" id="UP000265100">
    <property type="component" value="Chromosome 15"/>
</dbReference>
<organism evidence="6 7">
    <name type="scientific">Astatotilapia calliptera</name>
    <name type="common">Eastern happy</name>
    <name type="synonym">Chromis callipterus</name>
    <dbReference type="NCBI Taxonomy" id="8154"/>
    <lineage>
        <taxon>Eukaryota</taxon>
        <taxon>Metazoa</taxon>
        <taxon>Chordata</taxon>
        <taxon>Craniata</taxon>
        <taxon>Vertebrata</taxon>
        <taxon>Euteleostomi</taxon>
        <taxon>Actinopterygii</taxon>
        <taxon>Neopterygii</taxon>
        <taxon>Teleostei</taxon>
        <taxon>Neoteleostei</taxon>
        <taxon>Acanthomorphata</taxon>
        <taxon>Ovalentaria</taxon>
        <taxon>Cichlomorphae</taxon>
        <taxon>Cichliformes</taxon>
        <taxon>Cichlidae</taxon>
        <taxon>African cichlids</taxon>
        <taxon>Pseudocrenilabrinae</taxon>
        <taxon>Haplochromini</taxon>
        <taxon>Astatotilapia</taxon>
    </lineage>
</organism>
<keyword evidence="3" id="KW-0472">Membrane</keyword>
<evidence type="ECO:0000256" key="4">
    <source>
        <dbReference type="SAM" id="SignalP"/>
    </source>
</evidence>
<dbReference type="InterPro" id="IPR036179">
    <property type="entry name" value="Ig-like_dom_sf"/>
</dbReference>
<evidence type="ECO:0000313" key="6">
    <source>
        <dbReference type="Ensembl" id="ENSACLP00000074157.1"/>
    </source>
</evidence>
<feature type="domain" description="Ig-like" evidence="5">
    <location>
        <begin position="112"/>
        <end position="192"/>
    </location>
</feature>
<dbReference type="Ensembl" id="ENSACLT00000079514.1">
    <property type="protein sequence ID" value="ENSACLP00000074157.1"/>
    <property type="gene ID" value="ENSACLG00000039695.1"/>
</dbReference>
<dbReference type="GO" id="GO:0007166">
    <property type="term" value="P:cell surface receptor signaling pathway"/>
    <property type="evidence" value="ECO:0007669"/>
    <property type="project" value="TreeGrafter"/>
</dbReference>
<keyword evidence="2" id="KW-1015">Disulfide bond</keyword>
<evidence type="ECO:0000259" key="5">
    <source>
        <dbReference type="PROSITE" id="PS50835"/>
    </source>
</evidence>
<dbReference type="GO" id="GO:0009897">
    <property type="term" value="C:external side of plasma membrane"/>
    <property type="evidence" value="ECO:0007669"/>
    <property type="project" value="TreeGrafter"/>
</dbReference>
<dbReference type="AlphaFoldDB" id="A0AAX7UZC0"/>
<protein>
    <recommendedName>
        <fullName evidence="5">Ig-like domain-containing protein</fullName>
    </recommendedName>
</protein>
<dbReference type="PANTHER" id="PTHR11481:SF64">
    <property type="entry name" value="FC RECEPTOR-LIKE PROTEIN 4"/>
    <property type="match status" value="1"/>
</dbReference>
<dbReference type="Pfam" id="PF13895">
    <property type="entry name" value="Ig_2"/>
    <property type="match status" value="1"/>
</dbReference>
<accession>A0AAX7UZC0</accession>
<keyword evidence="3" id="KW-1133">Transmembrane helix</keyword>
<dbReference type="InterPro" id="IPR050488">
    <property type="entry name" value="Ig_Fc_receptor"/>
</dbReference>
<feature type="signal peptide" evidence="4">
    <location>
        <begin position="1"/>
        <end position="18"/>
    </location>
</feature>
<keyword evidence="7" id="KW-1185">Reference proteome</keyword>
<keyword evidence="3" id="KW-0812">Transmembrane</keyword>
<feature type="transmembrane region" description="Helical" evidence="3">
    <location>
        <begin position="257"/>
        <end position="282"/>
    </location>
</feature>
<gene>
    <name evidence="6" type="primary">TIMD4</name>
</gene>
<dbReference type="SMART" id="SM00409">
    <property type="entry name" value="IG"/>
    <property type="match status" value="2"/>
</dbReference>
<dbReference type="PANTHER" id="PTHR11481">
    <property type="entry name" value="IMMUNOGLOBULIN FC RECEPTOR"/>
    <property type="match status" value="1"/>
</dbReference>
<dbReference type="PROSITE" id="PS50835">
    <property type="entry name" value="IG_LIKE"/>
    <property type="match status" value="1"/>
</dbReference>
<feature type="chain" id="PRO_5044293149" description="Ig-like domain-containing protein" evidence="4">
    <location>
        <begin position="19"/>
        <end position="314"/>
    </location>
</feature>
<evidence type="ECO:0000256" key="2">
    <source>
        <dbReference type="ARBA" id="ARBA00023157"/>
    </source>
</evidence>
<reference evidence="6" key="2">
    <citation type="submission" date="2025-08" db="UniProtKB">
        <authorList>
            <consortium name="Ensembl"/>
        </authorList>
    </citation>
    <scope>IDENTIFICATION</scope>
</reference>
<evidence type="ECO:0000256" key="3">
    <source>
        <dbReference type="SAM" id="Phobius"/>
    </source>
</evidence>
<dbReference type="GeneTree" id="ENSGT00940000163711"/>
<reference evidence="6" key="1">
    <citation type="submission" date="2018-05" db="EMBL/GenBank/DDBJ databases">
        <authorList>
            <person name="Datahose"/>
        </authorList>
    </citation>
    <scope>NUCLEOTIDE SEQUENCE</scope>
</reference>